<evidence type="ECO:0000313" key="3">
    <source>
        <dbReference type="EMBL" id="PIP69241.1"/>
    </source>
</evidence>
<dbReference type="GO" id="GO:0005975">
    <property type="term" value="P:carbohydrate metabolic process"/>
    <property type="evidence" value="ECO:0007669"/>
    <property type="project" value="InterPro"/>
</dbReference>
<dbReference type="CDD" id="cd11301">
    <property type="entry name" value="Fut1_Fut2_like"/>
    <property type="match status" value="1"/>
</dbReference>
<gene>
    <name evidence="3" type="ORF">COW91_00400</name>
</gene>
<dbReference type="Gene3D" id="3.40.50.11350">
    <property type="match status" value="1"/>
</dbReference>
<dbReference type="Pfam" id="PF01531">
    <property type="entry name" value="Glyco_transf_11"/>
    <property type="match status" value="1"/>
</dbReference>
<name>A0A2H0CHH9_9BACT</name>
<proteinExistence type="predicted"/>
<dbReference type="PANTHER" id="PTHR11927:SF9">
    <property type="entry name" value="L-FUCOSYLTRANSFERASE"/>
    <property type="match status" value="1"/>
</dbReference>
<dbReference type="GO" id="GO:0016020">
    <property type="term" value="C:membrane"/>
    <property type="evidence" value="ECO:0007669"/>
    <property type="project" value="InterPro"/>
</dbReference>
<comment type="caution">
    <text evidence="3">The sequence shown here is derived from an EMBL/GenBank/DDBJ whole genome shotgun (WGS) entry which is preliminary data.</text>
</comment>
<sequence length="298" mass="34619">MIVSNITGGLGNQLFQYALGCHMAILNGTEHKIDVSGYLDATPDPILGVRICGLDNFNITAKHASNEDITQFNFLLKNKIFRHLMHFYSTQNSYYKRKYILEPEINYFKFDPSILAAKQNSDVYVEGYWQTEKYFKNIENIIRKEFSFKNNPGEVNTRMIKEIEGCNSVSVHVRHGDNMRMENGILPLEYYRSAVKEIALRIKDPVFYVFSDDPEWTRDNLEIKYPTVFVSHNSDKKNFEDLRLMTYCKHHILGNSTFGWWGAWLGKKDGQIVFSPKSHHSYPNLPATDYIPAGWTFL</sequence>
<evidence type="ECO:0000313" key="4">
    <source>
        <dbReference type="Proteomes" id="UP000229176"/>
    </source>
</evidence>
<evidence type="ECO:0000256" key="2">
    <source>
        <dbReference type="ARBA" id="ARBA00022679"/>
    </source>
</evidence>
<evidence type="ECO:0008006" key="5">
    <source>
        <dbReference type="Google" id="ProtNLM"/>
    </source>
</evidence>
<dbReference type="EMBL" id="PCTI01000006">
    <property type="protein sequence ID" value="PIP69241.1"/>
    <property type="molecule type" value="Genomic_DNA"/>
</dbReference>
<keyword evidence="1" id="KW-0328">Glycosyltransferase</keyword>
<organism evidence="3 4">
    <name type="scientific">Candidatus Nomurabacteria bacterium CG22_combo_CG10-13_8_21_14_all_32_8</name>
    <dbReference type="NCBI Taxonomy" id="1974732"/>
    <lineage>
        <taxon>Bacteria</taxon>
        <taxon>Candidatus Nomuraibacteriota</taxon>
    </lineage>
</organism>
<dbReference type="GO" id="GO:0008107">
    <property type="term" value="F:galactoside 2-alpha-L-fucosyltransferase activity"/>
    <property type="evidence" value="ECO:0007669"/>
    <property type="project" value="InterPro"/>
</dbReference>
<evidence type="ECO:0000256" key="1">
    <source>
        <dbReference type="ARBA" id="ARBA00022676"/>
    </source>
</evidence>
<protein>
    <recommendedName>
        <fullName evidence="5">Alpha-1,2-fucosyltransferase</fullName>
    </recommendedName>
</protein>
<reference evidence="3 4" key="1">
    <citation type="submission" date="2017-09" db="EMBL/GenBank/DDBJ databases">
        <title>Depth-based differentiation of microbial function through sediment-hosted aquifers and enrichment of novel symbionts in the deep terrestrial subsurface.</title>
        <authorList>
            <person name="Probst A.J."/>
            <person name="Ladd B."/>
            <person name="Jarett J.K."/>
            <person name="Geller-Mcgrath D.E."/>
            <person name="Sieber C.M."/>
            <person name="Emerson J.B."/>
            <person name="Anantharaman K."/>
            <person name="Thomas B.C."/>
            <person name="Malmstrom R."/>
            <person name="Stieglmeier M."/>
            <person name="Klingl A."/>
            <person name="Woyke T."/>
            <person name="Ryan C.M."/>
            <person name="Banfield J.F."/>
        </authorList>
    </citation>
    <scope>NUCLEOTIDE SEQUENCE [LARGE SCALE GENOMIC DNA]</scope>
    <source>
        <strain evidence="3">CG22_combo_CG10-13_8_21_14_all_32_8</strain>
    </source>
</reference>
<accession>A0A2H0CHH9</accession>
<keyword evidence="2" id="KW-0808">Transferase</keyword>
<dbReference type="Proteomes" id="UP000229176">
    <property type="component" value="Unassembled WGS sequence"/>
</dbReference>
<dbReference type="InterPro" id="IPR002516">
    <property type="entry name" value="Glyco_trans_11"/>
</dbReference>
<dbReference type="PANTHER" id="PTHR11927">
    <property type="entry name" value="GALACTOSIDE 2-L-FUCOSYLTRANSFERASE"/>
    <property type="match status" value="1"/>
</dbReference>
<dbReference type="AlphaFoldDB" id="A0A2H0CHH9"/>